<evidence type="ECO:0000313" key="1">
    <source>
        <dbReference type="EMBL" id="OLQ79961.1"/>
    </source>
</evidence>
<keyword evidence="2" id="KW-1185">Reference proteome</keyword>
<dbReference type="OrthoDB" id="5604578at2"/>
<gene>
    <name evidence="1" type="ORF">BIT28_01540</name>
</gene>
<dbReference type="Pfam" id="PF11697">
    <property type="entry name" value="DUF3293"/>
    <property type="match status" value="1"/>
</dbReference>
<proteinExistence type="predicted"/>
<comment type="caution">
    <text evidence="1">The sequence shown here is derived from an EMBL/GenBank/DDBJ whole genome shotgun (WGS) entry which is preliminary data.</text>
</comment>
<dbReference type="EMBL" id="MJIL01000048">
    <property type="protein sequence ID" value="OLQ79961.1"/>
    <property type="molecule type" value="Genomic_DNA"/>
</dbReference>
<evidence type="ECO:0008006" key="3">
    <source>
        <dbReference type="Google" id="ProtNLM"/>
    </source>
</evidence>
<dbReference type="Proteomes" id="UP000186905">
    <property type="component" value="Unassembled WGS sequence"/>
</dbReference>
<dbReference type="InterPro" id="IPR021710">
    <property type="entry name" value="DUF3293"/>
</dbReference>
<protein>
    <recommendedName>
        <fullName evidence="3">DUF3293 domain-containing protein</fullName>
    </recommendedName>
</protein>
<name>A0A1Q9GXQ6_9GAMM</name>
<sequence>MCENISLWCSYQAILFKAEQHPVYPRFAILTAFNPRSIVLNNPDNLKRNELLKIELLSMTNGVQRVTTSAPDGSWQEIGFAADITVAEARQLACRWQQNAFYWVEQGELRLVPALMTDVAITKLGEIKDFFYTE</sequence>
<evidence type="ECO:0000313" key="2">
    <source>
        <dbReference type="Proteomes" id="UP000186905"/>
    </source>
</evidence>
<dbReference type="RefSeq" id="WP_075762579.1">
    <property type="nucleotide sequence ID" value="NZ_MJIL01000048.1"/>
</dbReference>
<dbReference type="AlphaFoldDB" id="A0A1Q9GXQ6"/>
<accession>A0A1Q9GXQ6</accession>
<dbReference type="STRING" id="1903952.BIT28_01540"/>
<organism evidence="1 2">
    <name type="scientific">Photobacterium proteolyticum</name>
    <dbReference type="NCBI Taxonomy" id="1903952"/>
    <lineage>
        <taxon>Bacteria</taxon>
        <taxon>Pseudomonadati</taxon>
        <taxon>Pseudomonadota</taxon>
        <taxon>Gammaproteobacteria</taxon>
        <taxon>Vibrionales</taxon>
        <taxon>Vibrionaceae</taxon>
        <taxon>Photobacterium</taxon>
    </lineage>
</organism>
<reference evidence="1 2" key="1">
    <citation type="submission" date="2016-09" db="EMBL/GenBank/DDBJ databases">
        <title>Photobacterium proteolyticum sp. nov. a protease producing bacterium isolated from ocean sediments of Laizhou Bay.</title>
        <authorList>
            <person name="Li Y."/>
        </authorList>
    </citation>
    <scope>NUCLEOTIDE SEQUENCE [LARGE SCALE GENOMIC DNA]</scope>
    <source>
        <strain evidence="1 2">13-12</strain>
    </source>
</reference>